<dbReference type="SUPFAM" id="SSF46955">
    <property type="entry name" value="Putative DNA-binding domain"/>
    <property type="match status" value="2"/>
</dbReference>
<dbReference type="NCBIfam" id="TIGR00471">
    <property type="entry name" value="pheT_arch"/>
    <property type="match status" value="1"/>
</dbReference>
<evidence type="ECO:0000256" key="3">
    <source>
        <dbReference type="ARBA" id="ARBA00007438"/>
    </source>
</evidence>
<keyword evidence="12" id="KW-0460">Magnesium</keyword>
<dbReference type="PANTHER" id="PTHR10947">
    <property type="entry name" value="PHENYLALANYL-TRNA SYNTHETASE BETA CHAIN AND LEUCINE-RICH REPEAT-CONTAINING PROTEIN 47"/>
    <property type="match status" value="1"/>
</dbReference>
<dbReference type="Pfam" id="PF18262">
    <property type="entry name" value="PhetRS_B1"/>
    <property type="match status" value="1"/>
</dbReference>
<evidence type="ECO:0000256" key="8">
    <source>
        <dbReference type="ARBA" id="ARBA00022598"/>
    </source>
</evidence>
<dbReference type="InterPro" id="IPR005147">
    <property type="entry name" value="tRNA_synthase_B5-dom"/>
</dbReference>
<evidence type="ECO:0000313" key="18">
    <source>
        <dbReference type="EMBL" id="CAG4645431.1"/>
    </source>
</evidence>
<evidence type="ECO:0000256" key="10">
    <source>
        <dbReference type="ARBA" id="ARBA00022741"/>
    </source>
</evidence>
<dbReference type="Pfam" id="PF03484">
    <property type="entry name" value="B5"/>
    <property type="match status" value="1"/>
</dbReference>
<dbReference type="Gene3D" id="3.50.40.10">
    <property type="entry name" value="Phenylalanyl-trna Synthetase, Chain B, domain 3"/>
    <property type="match status" value="1"/>
</dbReference>
<comment type="catalytic activity">
    <reaction evidence="16">
        <text>tRNA(Phe) + L-phenylalanine + ATP = L-phenylalanyl-tRNA(Phe) + AMP + diphosphate + H(+)</text>
        <dbReference type="Rhea" id="RHEA:19413"/>
        <dbReference type="Rhea" id="RHEA-COMP:9668"/>
        <dbReference type="Rhea" id="RHEA-COMP:9699"/>
        <dbReference type="ChEBI" id="CHEBI:15378"/>
        <dbReference type="ChEBI" id="CHEBI:30616"/>
        <dbReference type="ChEBI" id="CHEBI:33019"/>
        <dbReference type="ChEBI" id="CHEBI:58095"/>
        <dbReference type="ChEBI" id="CHEBI:78442"/>
        <dbReference type="ChEBI" id="CHEBI:78531"/>
        <dbReference type="ChEBI" id="CHEBI:456215"/>
        <dbReference type="EC" id="6.1.1.20"/>
    </reaction>
</comment>
<sequence>MPTISVQRDLLFTALGRTFTEEEFDELCFEFGIELDEVTTEKQIIAKEQGGDKSKGASEEVIYKVDIPANRYDLLCLEGLAQGLLVFLGKMDLPKFKPVKVASCQKLIVKPSVKVIRPHVVGAVLRGLKFTQAMYDSFIELQDKLHQNLCRKRTLVAIGTHDLDKIQGPFTYEALEPKQIKFVPLNQTKAMDGAELMEFYAHDPHLKVFLPIIKDSPVFPVIKDSKGVVLSLPPIINGDISKITLGTKNVFIECTATDKTKAKVVLDTMVTMFSRYCSTPYEVEIVEVVTPEGVEHYPTLTYRTEVVESNRVNKIVGIAQEPEVIAKLLTKMCLSAKAEGNKISVDIPPTRHDIIHPCDIYEDVAIAYGYNNIEKTLPKTNTIAVQNQLNKLSDQLREGLSQSGFTEALTFTLCSKEDISQKIRKDTGCNIAIHVSNPKTLEFQVGRTSLLPGLLKTIAANRKMPLPLRLFEVSDVLLKDASKDVGARNQRNLCVVNYNKTPGFEVVHGILDRIMQLLEVPFDVSKSDAGYYLEHTEDPTYFPGRCANVIAYGVPVGVLGVVHPEVISRFELNMPCAALELNIEPFL</sequence>
<evidence type="ECO:0000256" key="2">
    <source>
        <dbReference type="ARBA" id="ARBA00004496"/>
    </source>
</evidence>
<dbReference type="EMBL" id="OC988776">
    <property type="protein sequence ID" value="CAG4645431.1"/>
    <property type="molecule type" value="Genomic_DNA"/>
</dbReference>
<accession>A0A9N6WYQ5</accession>
<dbReference type="Pfam" id="PF03483">
    <property type="entry name" value="B3_4"/>
    <property type="match status" value="1"/>
</dbReference>
<comment type="similarity">
    <text evidence="3">Belongs to the phenylalanyl-tRNA synthetase beta subunit family. Type 2 subfamily.</text>
</comment>
<dbReference type="InterPro" id="IPR045060">
    <property type="entry name" value="Phe-tRNA-ligase_IIc_bsu"/>
</dbReference>
<evidence type="ECO:0000256" key="14">
    <source>
        <dbReference type="ARBA" id="ARBA00023146"/>
    </source>
</evidence>
<feature type="domain" description="B5" evidence="17">
    <location>
        <begin position="300"/>
        <end position="375"/>
    </location>
</feature>
<dbReference type="PANTHER" id="PTHR10947:SF0">
    <property type="entry name" value="PHENYLALANINE--TRNA LIGASE BETA SUBUNIT"/>
    <property type="match status" value="1"/>
</dbReference>
<keyword evidence="14" id="KW-0030">Aminoacyl-tRNA synthetase</keyword>
<keyword evidence="11" id="KW-0067">ATP-binding</keyword>
<protein>
    <recommendedName>
        <fullName evidence="6">Phenylalanine--tRNA ligase beta subunit</fullName>
        <ecNumber evidence="5">6.1.1.20</ecNumber>
    </recommendedName>
    <alternativeName>
        <fullName evidence="15">Phenylalanyl-tRNA synthetase beta subunit</fullName>
    </alternativeName>
</protein>
<keyword evidence="9" id="KW-0479">Metal-binding</keyword>
<dbReference type="FunFam" id="3.30.56.10:FF:000003">
    <property type="entry name" value="Phenylalanine--tRNA ligase beta subunit"/>
    <property type="match status" value="1"/>
</dbReference>
<dbReference type="PROSITE" id="PS51483">
    <property type="entry name" value="B5"/>
    <property type="match status" value="1"/>
</dbReference>
<keyword evidence="13" id="KW-0648">Protein biosynthesis</keyword>
<evidence type="ECO:0000256" key="12">
    <source>
        <dbReference type="ARBA" id="ARBA00022842"/>
    </source>
</evidence>
<dbReference type="Pfam" id="PF17759">
    <property type="entry name" value="tRNA_synthFbeta"/>
    <property type="match status" value="1"/>
</dbReference>
<dbReference type="GO" id="GO:0000287">
    <property type="term" value="F:magnesium ion binding"/>
    <property type="evidence" value="ECO:0007669"/>
    <property type="project" value="InterPro"/>
</dbReference>
<keyword evidence="10" id="KW-0547">Nucleotide-binding</keyword>
<dbReference type="Gene3D" id="3.30.56.10">
    <property type="match status" value="2"/>
</dbReference>
<evidence type="ECO:0000256" key="4">
    <source>
        <dbReference type="ARBA" id="ARBA00011209"/>
    </source>
</evidence>
<dbReference type="GO" id="GO:0006432">
    <property type="term" value="P:phenylalanyl-tRNA aminoacylation"/>
    <property type="evidence" value="ECO:0007669"/>
    <property type="project" value="InterPro"/>
</dbReference>
<dbReference type="CDD" id="cd00769">
    <property type="entry name" value="PheRS_beta_core"/>
    <property type="match status" value="1"/>
</dbReference>
<evidence type="ECO:0000259" key="17">
    <source>
        <dbReference type="PROSITE" id="PS51483"/>
    </source>
</evidence>
<dbReference type="InterPro" id="IPR009061">
    <property type="entry name" value="DNA-bd_dom_put_sf"/>
</dbReference>
<gene>
    <name evidence="18" type="primary">EOG090X03QT</name>
</gene>
<dbReference type="Gene3D" id="3.30.930.10">
    <property type="entry name" value="Bira Bifunctional Protein, Domain 2"/>
    <property type="match status" value="1"/>
</dbReference>
<dbReference type="InterPro" id="IPR020825">
    <property type="entry name" value="Phe-tRNA_synthase-like_B3/B4"/>
</dbReference>
<keyword evidence="8" id="KW-0436">Ligase</keyword>
<reference evidence="18" key="1">
    <citation type="submission" date="2021-04" db="EMBL/GenBank/DDBJ databases">
        <authorList>
            <person name="Cornetti L."/>
        </authorList>
    </citation>
    <scope>NUCLEOTIDE SEQUENCE</scope>
</reference>
<evidence type="ECO:0000256" key="16">
    <source>
        <dbReference type="ARBA" id="ARBA00049255"/>
    </source>
</evidence>
<dbReference type="EC" id="6.1.1.20" evidence="5"/>
<proteinExistence type="inferred from homology"/>
<name>A0A9N6WYQ5_9CRUS</name>
<organism evidence="18">
    <name type="scientific">Lynceus sp. MCZ IZ 141354</name>
    <dbReference type="NCBI Taxonomy" id="1930659"/>
    <lineage>
        <taxon>Eukaryota</taxon>
        <taxon>Metazoa</taxon>
        <taxon>Ecdysozoa</taxon>
        <taxon>Arthropoda</taxon>
        <taxon>Crustacea</taxon>
        <taxon>Branchiopoda</taxon>
        <taxon>Diplostraca</taxon>
        <taxon>Laevicaudata</taxon>
        <taxon>Lynceidae</taxon>
        <taxon>Lynceus</taxon>
    </lineage>
</organism>
<comment type="subcellular location">
    <subcellularLocation>
        <location evidence="2">Cytoplasm</location>
    </subcellularLocation>
</comment>
<dbReference type="InterPro" id="IPR040659">
    <property type="entry name" value="PhetRS_B1"/>
</dbReference>
<dbReference type="FunFam" id="3.30.930.10:FF:000032">
    <property type="entry name" value="Phenylalanine--tRNA ligase beta subunit"/>
    <property type="match status" value="1"/>
</dbReference>
<evidence type="ECO:0000256" key="7">
    <source>
        <dbReference type="ARBA" id="ARBA00022490"/>
    </source>
</evidence>
<keyword evidence="7" id="KW-0963">Cytoplasm</keyword>
<dbReference type="FunFam" id="3.50.40.10:FF:000002">
    <property type="entry name" value="phenylalanine--tRNA ligase beta subunit"/>
    <property type="match status" value="1"/>
</dbReference>
<dbReference type="GO" id="GO:0009328">
    <property type="term" value="C:phenylalanine-tRNA ligase complex"/>
    <property type="evidence" value="ECO:0007669"/>
    <property type="project" value="TreeGrafter"/>
</dbReference>
<evidence type="ECO:0000256" key="11">
    <source>
        <dbReference type="ARBA" id="ARBA00022840"/>
    </source>
</evidence>
<dbReference type="SUPFAM" id="SSF55681">
    <property type="entry name" value="Class II aaRS and biotin synthetases"/>
    <property type="match status" value="1"/>
</dbReference>
<evidence type="ECO:0000256" key="13">
    <source>
        <dbReference type="ARBA" id="ARBA00022917"/>
    </source>
</evidence>
<evidence type="ECO:0000256" key="15">
    <source>
        <dbReference type="ARBA" id="ARBA00033189"/>
    </source>
</evidence>
<comment type="cofactor">
    <cofactor evidence="1">
        <name>Mg(2+)</name>
        <dbReference type="ChEBI" id="CHEBI:18420"/>
    </cofactor>
</comment>
<comment type="subunit">
    <text evidence="4">Tetramer of two alpha and two beta subunits.</text>
</comment>
<dbReference type="AlphaFoldDB" id="A0A9N6WYQ5"/>
<dbReference type="InterPro" id="IPR004531">
    <property type="entry name" value="Phe-tRNA-synth_IIc_bsu_arc_euk"/>
</dbReference>
<dbReference type="SMART" id="SM00874">
    <property type="entry name" value="B5"/>
    <property type="match status" value="1"/>
</dbReference>
<evidence type="ECO:0000256" key="1">
    <source>
        <dbReference type="ARBA" id="ARBA00001946"/>
    </source>
</evidence>
<evidence type="ECO:0000256" key="5">
    <source>
        <dbReference type="ARBA" id="ARBA00012814"/>
    </source>
</evidence>
<dbReference type="SMART" id="SM00873">
    <property type="entry name" value="B3_4"/>
    <property type="match status" value="1"/>
</dbReference>
<dbReference type="SUPFAM" id="SSF56037">
    <property type="entry name" value="PheT/TilS domain"/>
    <property type="match status" value="1"/>
</dbReference>
<dbReference type="InterPro" id="IPR005146">
    <property type="entry name" value="B3/B4_tRNA-bd"/>
</dbReference>
<dbReference type="InterPro" id="IPR041616">
    <property type="entry name" value="PheRS_beta_core"/>
</dbReference>
<dbReference type="GO" id="GO:0003723">
    <property type="term" value="F:RNA binding"/>
    <property type="evidence" value="ECO:0007669"/>
    <property type="project" value="InterPro"/>
</dbReference>
<dbReference type="FunFam" id="3.30.56.10:FF:000005">
    <property type="entry name" value="Phenylalanine--tRNA ligase beta subunit"/>
    <property type="match status" value="1"/>
</dbReference>
<dbReference type="InterPro" id="IPR045864">
    <property type="entry name" value="aa-tRNA-synth_II/BPL/LPL"/>
</dbReference>
<evidence type="ECO:0000256" key="6">
    <source>
        <dbReference type="ARBA" id="ARBA00017032"/>
    </source>
</evidence>
<evidence type="ECO:0000256" key="9">
    <source>
        <dbReference type="ARBA" id="ARBA00022723"/>
    </source>
</evidence>
<dbReference type="GO" id="GO:0005524">
    <property type="term" value="F:ATP binding"/>
    <property type="evidence" value="ECO:0007669"/>
    <property type="project" value="UniProtKB-KW"/>
</dbReference>
<dbReference type="GO" id="GO:0004826">
    <property type="term" value="F:phenylalanine-tRNA ligase activity"/>
    <property type="evidence" value="ECO:0007669"/>
    <property type="project" value="UniProtKB-EC"/>
</dbReference>